<gene>
    <name evidence="3" type="ORF">GCM10022399_32350</name>
</gene>
<sequence length="153" mass="16390">MVPWETLDPPAILSLPRASRRPGSNRQDLRMPSRPTLPRPAPGQLKWWVVGTVGILAGVGLAIWFGLSATLGQPSWQTLGYKVVSDQQVRVDFEVSRPGGRAMTCTVEALARDFAPVGTSTVRVAASAEETTTESATLRTTSRAVTGQVKSCS</sequence>
<organism evidence="3 4">
    <name type="scientific">Terrabacter ginsenosidimutans</name>
    <dbReference type="NCBI Taxonomy" id="490575"/>
    <lineage>
        <taxon>Bacteria</taxon>
        <taxon>Bacillati</taxon>
        <taxon>Actinomycetota</taxon>
        <taxon>Actinomycetes</taxon>
        <taxon>Micrococcales</taxon>
        <taxon>Intrasporangiaceae</taxon>
        <taxon>Terrabacter</taxon>
    </lineage>
</organism>
<evidence type="ECO:0000313" key="3">
    <source>
        <dbReference type="EMBL" id="GAA3713131.1"/>
    </source>
</evidence>
<evidence type="ECO:0000256" key="1">
    <source>
        <dbReference type="SAM" id="MobiDB-lite"/>
    </source>
</evidence>
<feature type="region of interest" description="Disordered" evidence="1">
    <location>
        <begin position="15"/>
        <end position="38"/>
    </location>
</feature>
<dbReference type="InterPro" id="IPR025443">
    <property type="entry name" value="DUF4307"/>
</dbReference>
<name>A0ABP7E1P6_9MICO</name>
<dbReference type="Proteomes" id="UP001501468">
    <property type="component" value="Unassembled WGS sequence"/>
</dbReference>
<comment type="caution">
    <text evidence="3">The sequence shown here is derived from an EMBL/GenBank/DDBJ whole genome shotgun (WGS) entry which is preliminary data.</text>
</comment>
<accession>A0ABP7E1P6</accession>
<keyword evidence="2" id="KW-1133">Transmembrane helix</keyword>
<evidence type="ECO:0000313" key="4">
    <source>
        <dbReference type="Proteomes" id="UP001501468"/>
    </source>
</evidence>
<evidence type="ECO:0008006" key="5">
    <source>
        <dbReference type="Google" id="ProtNLM"/>
    </source>
</evidence>
<reference evidence="4" key="1">
    <citation type="journal article" date="2019" name="Int. J. Syst. Evol. Microbiol.">
        <title>The Global Catalogue of Microorganisms (GCM) 10K type strain sequencing project: providing services to taxonomists for standard genome sequencing and annotation.</title>
        <authorList>
            <consortium name="The Broad Institute Genomics Platform"/>
            <consortium name="The Broad Institute Genome Sequencing Center for Infectious Disease"/>
            <person name="Wu L."/>
            <person name="Ma J."/>
        </authorList>
    </citation>
    <scope>NUCLEOTIDE SEQUENCE [LARGE SCALE GENOMIC DNA]</scope>
    <source>
        <strain evidence="4">JCM 17125</strain>
    </source>
</reference>
<dbReference type="Pfam" id="PF14155">
    <property type="entry name" value="DUF4307"/>
    <property type="match status" value="1"/>
</dbReference>
<keyword evidence="2" id="KW-0472">Membrane</keyword>
<feature type="transmembrane region" description="Helical" evidence="2">
    <location>
        <begin position="47"/>
        <end position="67"/>
    </location>
</feature>
<keyword evidence="4" id="KW-1185">Reference proteome</keyword>
<evidence type="ECO:0000256" key="2">
    <source>
        <dbReference type="SAM" id="Phobius"/>
    </source>
</evidence>
<protein>
    <recommendedName>
        <fullName evidence="5">DUF4307 domain-containing protein</fullName>
    </recommendedName>
</protein>
<dbReference type="EMBL" id="BAABDC010000005">
    <property type="protein sequence ID" value="GAA3713131.1"/>
    <property type="molecule type" value="Genomic_DNA"/>
</dbReference>
<proteinExistence type="predicted"/>
<keyword evidence="2" id="KW-0812">Transmembrane</keyword>